<feature type="signal peptide" evidence="1">
    <location>
        <begin position="1"/>
        <end position="22"/>
    </location>
</feature>
<organism evidence="2 3">
    <name type="scientific">Clathrus columnatus</name>
    <dbReference type="NCBI Taxonomy" id="1419009"/>
    <lineage>
        <taxon>Eukaryota</taxon>
        <taxon>Fungi</taxon>
        <taxon>Dikarya</taxon>
        <taxon>Basidiomycota</taxon>
        <taxon>Agaricomycotina</taxon>
        <taxon>Agaricomycetes</taxon>
        <taxon>Phallomycetidae</taxon>
        <taxon>Phallales</taxon>
        <taxon>Clathraceae</taxon>
        <taxon>Clathrus</taxon>
    </lineage>
</organism>
<proteinExistence type="predicted"/>
<dbReference type="Pfam" id="PF09471">
    <property type="entry name" value="Peptidase_M64"/>
    <property type="match status" value="1"/>
</dbReference>
<dbReference type="AlphaFoldDB" id="A0AAV5AUU9"/>
<dbReference type="GO" id="GO:0008237">
    <property type="term" value="F:metallopeptidase activity"/>
    <property type="evidence" value="ECO:0007669"/>
    <property type="project" value="InterPro"/>
</dbReference>
<keyword evidence="3" id="KW-1185">Reference proteome</keyword>
<evidence type="ECO:0000313" key="3">
    <source>
        <dbReference type="Proteomes" id="UP001050691"/>
    </source>
</evidence>
<dbReference type="Gene3D" id="3.40.390.10">
    <property type="entry name" value="Collagenase (Catalytic Domain)"/>
    <property type="match status" value="2"/>
</dbReference>
<reference evidence="2" key="1">
    <citation type="submission" date="2021-10" db="EMBL/GenBank/DDBJ databases">
        <title>De novo Genome Assembly of Clathrus columnatus (Basidiomycota, Fungi) Using Illumina and Nanopore Sequence Data.</title>
        <authorList>
            <person name="Ogiso-Tanaka E."/>
            <person name="Itagaki H."/>
            <person name="Hosoya T."/>
            <person name="Hosaka K."/>
        </authorList>
    </citation>
    <scope>NUCLEOTIDE SEQUENCE</scope>
    <source>
        <strain evidence="2">MO-923</strain>
    </source>
</reference>
<dbReference type="Proteomes" id="UP001050691">
    <property type="component" value="Unassembled WGS sequence"/>
</dbReference>
<gene>
    <name evidence="2" type="ORF">Clacol_009918</name>
</gene>
<name>A0AAV5AUU9_9AGAM</name>
<dbReference type="InterPro" id="IPR019026">
    <property type="entry name" value="Peptidase_M64_IgA"/>
</dbReference>
<accession>A0AAV5AUU9</accession>
<dbReference type="InterPro" id="IPR024079">
    <property type="entry name" value="MetalloPept_cat_dom_sf"/>
</dbReference>
<feature type="chain" id="PRO_5043618715" evidence="1">
    <location>
        <begin position="23"/>
        <end position="593"/>
    </location>
</feature>
<evidence type="ECO:0000313" key="2">
    <source>
        <dbReference type="EMBL" id="GJJ15640.1"/>
    </source>
</evidence>
<protein>
    <submittedName>
        <fullName evidence="2">Uncharacterized protein</fullName>
    </submittedName>
</protein>
<comment type="caution">
    <text evidence="2">The sequence shown here is derived from an EMBL/GenBank/DDBJ whole genome shotgun (WGS) entry which is preliminary data.</text>
</comment>
<evidence type="ECO:0000256" key="1">
    <source>
        <dbReference type="SAM" id="SignalP"/>
    </source>
</evidence>
<dbReference type="EMBL" id="BPWL01000011">
    <property type="protein sequence ID" value="GJJ15640.1"/>
    <property type="molecule type" value="Genomic_DNA"/>
</dbReference>
<keyword evidence="1" id="KW-0732">Signal</keyword>
<sequence>MNIRLFCALLGVFSLRFALLNAQRVALFNQESDSNSVWELTLSGSPSGNGYVCTPITLKRVQRHRLLSTANDVIVNRRRLLKQNAPSNLTSTDEWLQIFGYAPETVWSKAEDFCSSYVRTMDFYDIRSQQQPLLVASQDTPTIELFPIAISGPSKNRVDITFFADGYLLEEKEKFLRDATRLAEDISYNQTFASVKPLLNFWAAFSPSQEAKRNCTVYGLYRNGTELRAVYCSKLEVARLACLSLYSESRISTASDINGPLVLRHELAVAGEEYDGGFAYFGVNAGHNISTLQDVTWAHWLSDPQEPNSNKVRIERSNMPFQVYAWTMLNTTTPWSATFTSSGNYAWYRVRFSLSGLPNIDDLSVYLDGEDLHWQPRQNIGMDRWHYDIIRDVSLNNSVHELRFKLLDESLEGLAQLCSAEIIEYGDEHEFNTTEGNYGIYPTYSIDNITSYRPTDEQCLMRQVTSHNFCDVCKEGLWLSLLSRINLIDDITLNLQEERSALTIEIMPVPLGQFRSKLIEGEMYSIQWEKDGVPLTQYTNSTKAVVHMNIYGNWRVTLDFHTPEVRMDSEQLLHSEVEIQVKVGQQPLVRIVS</sequence>